<dbReference type="CDD" id="cd06170">
    <property type="entry name" value="LuxR_C_like"/>
    <property type="match status" value="1"/>
</dbReference>
<dbReference type="OrthoDB" id="27092at2"/>
<dbReference type="InterPro" id="IPR016032">
    <property type="entry name" value="Sig_transdc_resp-reg_C-effctor"/>
</dbReference>
<keyword evidence="6" id="KW-1185">Reference proteome</keyword>
<evidence type="ECO:0000313" key="5">
    <source>
        <dbReference type="EMBL" id="EWT05231.1"/>
    </source>
</evidence>
<comment type="caution">
    <text evidence="5">The sequence shown here is derived from an EMBL/GenBank/DDBJ whole genome shotgun (WGS) entry which is preliminary data.</text>
</comment>
<keyword evidence="1" id="KW-0805">Transcription regulation</keyword>
<evidence type="ECO:0000259" key="4">
    <source>
        <dbReference type="PROSITE" id="PS50043"/>
    </source>
</evidence>
<keyword evidence="2" id="KW-0238">DNA-binding</keyword>
<proteinExistence type="predicted"/>
<organism evidence="5 6">
    <name type="scientific">Intrasporangium chromatireducens Q5-1</name>
    <dbReference type="NCBI Taxonomy" id="584657"/>
    <lineage>
        <taxon>Bacteria</taxon>
        <taxon>Bacillati</taxon>
        <taxon>Actinomycetota</taxon>
        <taxon>Actinomycetes</taxon>
        <taxon>Micrococcales</taxon>
        <taxon>Intrasporangiaceae</taxon>
        <taxon>Intrasporangium</taxon>
    </lineage>
</organism>
<dbReference type="PROSITE" id="PS00622">
    <property type="entry name" value="HTH_LUXR_1"/>
    <property type="match status" value="1"/>
</dbReference>
<name>W9GG70_9MICO</name>
<protein>
    <submittedName>
        <fullName evidence="5">LuxR family transcriptional regulator</fullName>
    </submittedName>
</protein>
<dbReference type="PRINTS" id="PR00038">
    <property type="entry name" value="HTHLUXR"/>
</dbReference>
<dbReference type="PATRIC" id="fig|584657.3.peg.2884"/>
<evidence type="ECO:0000256" key="1">
    <source>
        <dbReference type="ARBA" id="ARBA00023015"/>
    </source>
</evidence>
<dbReference type="InterPro" id="IPR000792">
    <property type="entry name" value="Tscrpt_reg_LuxR_C"/>
</dbReference>
<sequence>MGVVEELARARADFERGDWSAALGTWSDADPSSLTPEDLDRAGEAAYLLGRRELALELDERAHLAHLRSDDVPGALRSAFHLVMIAATSGEPSKAAGWLATAERLLADVPADIVERGYITFAQMFRCAMSGDLAGAAVRAEEAVETGRRHHDGELMALALCGLGRVTIMSGRVAEGLALLDEAMTALLAHGRSPEVFGNVYCTAIEGCQEVREVGRVAEWTSGLQRWCEAHPSLVAFTGQCSLHRGQLLAAQGALREAVDEFDSAIERYRGGGQLPAIGQAAYERGEALRILGDLDGADESFRLAGECGYDPQPGLALLWTHRGELGAAAGAARRLVAEPGSPVDRVRVLPGLIEVLLACGDVDTARSLSAQLDSLANSFGFDAVHADAASAAATVELAAGDPTGALPYARKARSLWTRLENPYAAGLAQVCIGRALRALGDEGSARVELEAARAVLARLGAAPAVQIIDELVSPRVPDRPDGLSERELEVLRLVAVGRSNQQIAALLVISDRTVARHLSNIFTKLDVGSRTAAAAYAYEHHLV</sequence>
<reference evidence="6" key="1">
    <citation type="submission" date="2013-08" db="EMBL/GenBank/DDBJ databases">
        <title>Intrasporangium oryzae NRRL B-24470.</title>
        <authorList>
            <person name="Liu H."/>
            <person name="Wang G."/>
        </authorList>
    </citation>
    <scope>NUCLEOTIDE SEQUENCE [LARGE SCALE GENOMIC DNA]</scope>
    <source>
        <strain evidence="6">Q5-1</strain>
    </source>
</reference>
<dbReference type="SUPFAM" id="SSF48452">
    <property type="entry name" value="TPR-like"/>
    <property type="match status" value="2"/>
</dbReference>
<keyword evidence="3" id="KW-0804">Transcription</keyword>
<dbReference type="Gene3D" id="1.25.40.10">
    <property type="entry name" value="Tetratricopeptide repeat domain"/>
    <property type="match status" value="3"/>
</dbReference>
<dbReference type="SUPFAM" id="SSF46894">
    <property type="entry name" value="C-terminal effector domain of the bipartite response regulators"/>
    <property type="match status" value="1"/>
</dbReference>
<dbReference type="PANTHER" id="PTHR44688">
    <property type="entry name" value="DNA-BINDING TRANSCRIPTIONAL ACTIVATOR DEVR_DOSR"/>
    <property type="match status" value="1"/>
</dbReference>
<evidence type="ECO:0000256" key="3">
    <source>
        <dbReference type="ARBA" id="ARBA00023163"/>
    </source>
</evidence>
<dbReference type="PROSITE" id="PS50043">
    <property type="entry name" value="HTH_LUXR_2"/>
    <property type="match status" value="1"/>
</dbReference>
<dbReference type="Pfam" id="PF00196">
    <property type="entry name" value="GerE"/>
    <property type="match status" value="1"/>
</dbReference>
<dbReference type="GO" id="GO:0006355">
    <property type="term" value="P:regulation of DNA-templated transcription"/>
    <property type="evidence" value="ECO:0007669"/>
    <property type="project" value="InterPro"/>
</dbReference>
<evidence type="ECO:0000313" key="6">
    <source>
        <dbReference type="Proteomes" id="UP000019494"/>
    </source>
</evidence>
<feature type="domain" description="HTH luxR-type" evidence="4">
    <location>
        <begin position="477"/>
        <end position="542"/>
    </location>
</feature>
<dbReference type="RefSeq" id="WP_034718143.1">
    <property type="nucleotide sequence ID" value="NZ_AWQS01000133.1"/>
</dbReference>
<gene>
    <name evidence="5" type="ORF">N864_06125</name>
</gene>
<dbReference type="Proteomes" id="UP000019494">
    <property type="component" value="Unassembled WGS sequence"/>
</dbReference>
<evidence type="ECO:0000256" key="2">
    <source>
        <dbReference type="ARBA" id="ARBA00023125"/>
    </source>
</evidence>
<dbReference type="Gene3D" id="1.10.10.10">
    <property type="entry name" value="Winged helix-like DNA-binding domain superfamily/Winged helix DNA-binding domain"/>
    <property type="match status" value="1"/>
</dbReference>
<dbReference type="InterPro" id="IPR011990">
    <property type="entry name" value="TPR-like_helical_dom_sf"/>
</dbReference>
<dbReference type="AlphaFoldDB" id="W9GG70"/>
<dbReference type="EMBL" id="AWQS01000133">
    <property type="protein sequence ID" value="EWT05231.1"/>
    <property type="molecule type" value="Genomic_DNA"/>
</dbReference>
<dbReference type="SMART" id="SM00421">
    <property type="entry name" value="HTH_LUXR"/>
    <property type="match status" value="1"/>
</dbReference>
<dbReference type="PANTHER" id="PTHR44688:SF16">
    <property type="entry name" value="DNA-BINDING TRANSCRIPTIONAL ACTIVATOR DEVR_DOSR"/>
    <property type="match status" value="1"/>
</dbReference>
<dbReference type="GO" id="GO:0003677">
    <property type="term" value="F:DNA binding"/>
    <property type="evidence" value="ECO:0007669"/>
    <property type="project" value="UniProtKB-KW"/>
</dbReference>
<accession>W9GG70</accession>
<dbReference type="InterPro" id="IPR036388">
    <property type="entry name" value="WH-like_DNA-bd_sf"/>
</dbReference>